<comment type="caution">
    <text evidence="3">The sequence shown here is derived from an EMBL/GenBank/DDBJ whole genome shotgun (WGS) entry which is preliminary data.</text>
</comment>
<comment type="similarity">
    <text evidence="1">Belongs to the short-chain dehydrogenases/reductases (SDR) family.</text>
</comment>
<dbReference type="InterPro" id="IPR057326">
    <property type="entry name" value="KR_dom"/>
</dbReference>
<dbReference type="FunFam" id="3.40.50.720:FF:000084">
    <property type="entry name" value="Short-chain dehydrogenase reductase"/>
    <property type="match status" value="1"/>
</dbReference>
<evidence type="ECO:0000256" key="1">
    <source>
        <dbReference type="ARBA" id="ARBA00006484"/>
    </source>
</evidence>
<dbReference type="Gene3D" id="3.40.50.720">
    <property type="entry name" value="NAD(P)-binding Rossmann-like Domain"/>
    <property type="match status" value="1"/>
</dbReference>
<accession>A0A3E0DHI6</accession>
<dbReference type="Pfam" id="PF13561">
    <property type="entry name" value="adh_short_C2"/>
    <property type="match status" value="1"/>
</dbReference>
<protein>
    <submittedName>
        <fullName evidence="3">Meso-butanediol dehydrogenase/(S,S)-butanediol dehydrogenase/diacetyl reductase</fullName>
    </submittedName>
</protein>
<dbReference type="NCBIfam" id="NF005559">
    <property type="entry name" value="PRK07231.1"/>
    <property type="match status" value="1"/>
</dbReference>
<keyword evidence="4" id="KW-1185">Reference proteome</keyword>
<dbReference type="AlphaFoldDB" id="A0A3E0DHI6"/>
<dbReference type="SMART" id="SM00822">
    <property type="entry name" value="PKS_KR"/>
    <property type="match status" value="1"/>
</dbReference>
<dbReference type="PRINTS" id="PR00081">
    <property type="entry name" value="GDHRDH"/>
</dbReference>
<proteinExistence type="inferred from homology"/>
<evidence type="ECO:0000259" key="2">
    <source>
        <dbReference type="SMART" id="SM00822"/>
    </source>
</evidence>
<dbReference type="CDD" id="cd05233">
    <property type="entry name" value="SDR_c"/>
    <property type="match status" value="1"/>
</dbReference>
<dbReference type="InterPro" id="IPR020904">
    <property type="entry name" value="Sc_DH/Rdtase_CS"/>
</dbReference>
<gene>
    <name evidence="3" type="ORF">DFP81_11029</name>
</gene>
<organism evidence="3 4">
    <name type="scientific">Marinomonas pollencensis</name>
    <dbReference type="NCBI Taxonomy" id="491954"/>
    <lineage>
        <taxon>Bacteria</taxon>
        <taxon>Pseudomonadati</taxon>
        <taxon>Pseudomonadota</taxon>
        <taxon>Gammaproteobacteria</taxon>
        <taxon>Oceanospirillales</taxon>
        <taxon>Oceanospirillaceae</taxon>
        <taxon>Marinomonas</taxon>
    </lineage>
</organism>
<feature type="domain" description="Ketoreductase" evidence="2">
    <location>
        <begin position="6"/>
        <end position="187"/>
    </location>
</feature>
<dbReference type="RefSeq" id="WP_245959167.1">
    <property type="nucleotide sequence ID" value="NZ_QUNG01000010.1"/>
</dbReference>
<dbReference type="EMBL" id="QUNG01000010">
    <property type="protein sequence ID" value="REG82142.1"/>
    <property type="molecule type" value="Genomic_DNA"/>
</dbReference>
<dbReference type="InterPro" id="IPR036291">
    <property type="entry name" value="NAD(P)-bd_dom_sf"/>
</dbReference>
<dbReference type="PRINTS" id="PR00080">
    <property type="entry name" value="SDRFAMILY"/>
</dbReference>
<evidence type="ECO:0000313" key="3">
    <source>
        <dbReference type="EMBL" id="REG82142.1"/>
    </source>
</evidence>
<dbReference type="PANTHER" id="PTHR43975:SF2">
    <property type="entry name" value="EG:BACR7A4.14 PROTEIN-RELATED"/>
    <property type="match status" value="1"/>
</dbReference>
<evidence type="ECO:0000313" key="4">
    <source>
        <dbReference type="Proteomes" id="UP000256542"/>
    </source>
</evidence>
<dbReference type="InterPro" id="IPR002347">
    <property type="entry name" value="SDR_fam"/>
</dbReference>
<dbReference type="SUPFAM" id="SSF51735">
    <property type="entry name" value="NAD(P)-binding Rossmann-fold domains"/>
    <property type="match status" value="1"/>
</dbReference>
<sequence length="256" mass="26485">MSIIKKSAIVTGGGSGMGAATAEKLIQNGWNVTIFGRTQSKLDDTLKSINKPDQILAVAGDVSNPEDVEKLINAHVERFGGLDGLVNSAGIAIGGPVGEVTLEDFKQVMSINVEGVFHTVHHATPHLKKSGGSIVNVSSVSGIGGDWGFSPYNASKGAVSNYTRALALELGGQGVRVNAVAPTLTDTDMGSFLTESEEMMALFKSRTPLGRAAKPNEVASAIAFLLSEEASFINGVNLPIDGGVSASNGQPNFFGV</sequence>
<dbReference type="PANTHER" id="PTHR43975">
    <property type="entry name" value="ZGC:101858"/>
    <property type="match status" value="1"/>
</dbReference>
<dbReference type="Proteomes" id="UP000256542">
    <property type="component" value="Unassembled WGS sequence"/>
</dbReference>
<reference evidence="3 4" key="1">
    <citation type="submission" date="2018-08" db="EMBL/GenBank/DDBJ databases">
        <title>Genomic Encyclopedia of Type Strains, Phase III (KMG-III): the genomes of soil and plant-associated and newly described type strains.</title>
        <authorList>
            <person name="Whitman W."/>
        </authorList>
    </citation>
    <scope>NUCLEOTIDE SEQUENCE [LARGE SCALE GENOMIC DNA]</scope>
    <source>
        <strain evidence="3 4">CECT 7375</strain>
    </source>
</reference>
<dbReference type="PROSITE" id="PS00061">
    <property type="entry name" value="ADH_SHORT"/>
    <property type="match status" value="1"/>
</dbReference>
<name>A0A3E0DHI6_9GAMM</name>